<keyword evidence="2" id="KW-1133">Transmembrane helix</keyword>
<dbReference type="PROSITE" id="PS50088">
    <property type="entry name" value="ANK_REPEAT"/>
    <property type="match status" value="1"/>
</dbReference>
<evidence type="ECO:0008006" key="5">
    <source>
        <dbReference type="Google" id="ProtNLM"/>
    </source>
</evidence>
<reference evidence="4" key="1">
    <citation type="journal article" date="2019" name="Int. J. Syst. Evol. Microbiol.">
        <title>The Global Catalogue of Microorganisms (GCM) 10K type strain sequencing project: providing services to taxonomists for standard genome sequencing and annotation.</title>
        <authorList>
            <consortium name="The Broad Institute Genomics Platform"/>
            <consortium name="The Broad Institute Genome Sequencing Center for Infectious Disease"/>
            <person name="Wu L."/>
            <person name="Ma J."/>
        </authorList>
    </citation>
    <scope>NUCLEOTIDE SEQUENCE [LARGE SCALE GENOMIC DNA]</scope>
    <source>
        <strain evidence="4">CGMCC 1.12482</strain>
    </source>
</reference>
<comment type="caution">
    <text evidence="3">The sequence shown here is derived from an EMBL/GenBank/DDBJ whole genome shotgun (WGS) entry which is preliminary data.</text>
</comment>
<dbReference type="Proteomes" id="UP000638188">
    <property type="component" value="Unassembled WGS sequence"/>
</dbReference>
<feature type="transmembrane region" description="Helical" evidence="2">
    <location>
        <begin position="83"/>
        <end position="102"/>
    </location>
</feature>
<accession>A0ABQ1P016</accession>
<gene>
    <name evidence="3" type="ORF">GCM10007418_00010</name>
</gene>
<keyword evidence="2" id="KW-0812">Transmembrane</keyword>
<proteinExistence type="predicted"/>
<dbReference type="InterPro" id="IPR002110">
    <property type="entry name" value="Ankyrin_rpt"/>
</dbReference>
<dbReference type="Gene3D" id="1.25.40.20">
    <property type="entry name" value="Ankyrin repeat-containing domain"/>
    <property type="match status" value="1"/>
</dbReference>
<dbReference type="PROSITE" id="PS50297">
    <property type="entry name" value="ANK_REP_REGION"/>
    <property type="match status" value="1"/>
</dbReference>
<sequence length="276" mass="31280">MESSIAQAKDEKHSELIESGASQNEIDKELIYVEKKIKLINQWEKSQFEDFVAATMFASILGFLAGGFIFAFFVRKVFRKTQLVLIFFASLTPALWQAFLFGTDARGLTILSSIESKDFSFNPYAKDGGFISPTMASWLFINHPELYNECGMLSEKLDQCDMPIIFYIGNTLEFGSSEVTERQYSLLEAAISDGASLTEDYDGLAPIHQAILFNNPRYTKLLLDSGADIGQRINRPDKSYNGYDAVEYLNYLDQKGKQDFNQLKLVINEKLNKRVN</sequence>
<dbReference type="InterPro" id="IPR036770">
    <property type="entry name" value="Ankyrin_rpt-contain_sf"/>
</dbReference>
<feature type="repeat" description="ANK" evidence="1">
    <location>
        <begin position="202"/>
        <end position="234"/>
    </location>
</feature>
<dbReference type="SUPFAM" id="SSF48403">
    <property type="entry name" value="Ankyrin repeat"/>
    <property type="match status" value="1"/>
</dbReference>
<evidence type="ECO:0000256" key="2">
    <source>
        <dbReference type="SAM" id="Phobius"/>
    </source>
</evidence>
<protein>
    <recommendedName>
        <fullName evidence="5">Ankyrin repeat domain-containing protein</fullName>
    </recommendedName>
</protein>
<organism evidence="3 4">
    <name type="scientific">Halopseudomonas salina</name>
    <dbReference type="NCBI Taxonomy" id="1323744"/>
    <lineage>
        <taxon>Bacteria</taxon>
        <taxon>Pseudomonadati</taxon>
        <taxon>Pseudomonadota</taxon>
        <taxon>Gammaproteobacteria</taxon>
        <taxon>Pseudomonadales</taxon>
        <taxon>Pseudomonadaceae</taxon>
        <taxon>Halopseudomonas</taxon>
    </lineage>
</organism>
<keyword evidence="4" id="KW-1185">Reference proteome</keyword>
<evidence type="ECO:0000256" key="1">
    <source>
        <dbReference type="PROSITE-ProRule" id="PRU00023"/>
    </source>
</evidence>
<name>A0ABQ1P016_9GAMM</name>
<evidence type="ECO:0000313" key="3">
    <source>
        <dbReference type="EMBL" id="GGC84181.1"/>
    </source>
</evidence>
<feature type="transmembrane region" description="Helical" evidence="2">
    <location>
        <begin position="51"/>
        <end position="74"/>
    </location>
</feature>
<keyword evidence="1" id="KW-0040">ANK repeat</keyword>
<keyword evidence="2" id="KW-0472">Membrane</keyword>
<dbReference type="EMBL" id="BMFF01000001">
    <property type="protein sequence ID" value="GGC84181.1"/>
    <property type="molecule type" value="Genomic_DNA"/>
</dbReference>
<evidence type="ECO:0000313" key="4">
    <source>
        <dbReference type="Proteomes" id="UP000638188"/>
    </source>
</evidence>